<comment type="caution">
    <text evidence="1">The sequence shown here is derived from an EMBL/GenBank/DDBJ whole genome shotgun (WGS) entry which is preliminary data.</text>
</comment>
<organism evidence="1 2">
    <name type="scientific">Colletotrichum incanum</name>
    <name type="common">Soybean anthracnose fungus</name>
    <dbReference type="NCBI Taxonomy" id="1573173"/>
    <lineage>
        <taxon>Eukaryota</taxon>
        <taxon>Fungi</taxon>
        <taxon>Dikarya</taxon>
        <taxon>Ascomycota</taxon>
        <taxon>Pezizomycotina</taxon>
        <taxon>Sordariomycetes</taxon>
        <taxon>Hypocreomycetidae</taxon>
        <taxon>Glomerellales</taxon>
        <taxon>Glomerellaceae</taxon>
        <taxon>Colletotrichum</taxon>
        <taxon>Colletotrichum spaethianum species complex</taxon>
    </lineage>
</organism>
<sequence length="399" mass="44585">MAPSGDVMRPPMIEECGPKATESMDRTFLMPPAGTSTSAPAGTLNPYIIASAPSKPENVLIFTSGDVGNYLQRITGQPSPQVIGLPPVMKGSRSIAGGDIITTGWSIDYYGLSSDLVEYGNGIGWRSQENENVSDAWPRKYICCICSLKWAVTPLSNTLFCKDVTEEDRQNCRIPNPPDARRDPGFTRPQCSELHYYLDHEGTPNDPCIRGLCQTCRPVSLLPDDELSMQCCPPQVTNPNHLKEIYQCVMENCPFLTDQRRHMKAHLISSKSQGHGTFLVQLVRRIVHGKTLDAVDKEISSRLMHLFNDLDARMQRSIRQPINTVLLPEDISSPAVPQEHADWILYLGLHSPEIHRAYFFDSTTGKWYCREYDLHGIAGLRIVSLTTGRPVKPASFLWN</sequence>
<evidence type="ECO:0000313" key="1">
    <source>
        <dbReference type="EMBL" id="KZL63406.1"/>
    </source>
</evidence>
<protein>
    <submittedName>
        <fullName evidence="1">Uncharacterized protein</fullName>
    </submittedName>
</protein>
<dbReference type="AlphaFoldDB" id="A0A166LDV8"/>
<name>A0A166LDV8_COLIC</name>
<gene>
    <name evidence="1" type="ORF">CI238_12895</name>
</gene>
<evidence type="ECO:0000313" key="2">
    <source>
        <dbReference type="Proteomes" id="UP000076584"/>
    </source>
</evidence>
<keyword evidence="2" id="KW-1185">Reference proteome</keyword>
<dbReference type="Proteomes" id="UP000076584">
    <property type="component" value="Unassembled WGS sequence"/>
</dbReference>
<accession>A0A166LDV8</accession>
<dbReference type="EMBL" id="LFIW01002770">
    <property type="protein sequence ID" value="KZL63406.1"/>
    <property type="molecule type" value="Genomic_DNA"/>
</dbReference>
<reference evidence="1 2" key="1">
    <citation type="submission" date="2015-06" db="EMBL/GenBank/DDBJ databases">
        <title>Survival trade-offs in plant roots during colonization by closely related pathogenic and mutualistic fungi.</title>
        <authorList>
            <person name="Hacquard S."/>
            <person name="Kracher B."/>
            <person name="Hiruma K."/>
            <person name="Weinman A."/>
            <person name="Muench P."/>
            <person name="Garrido Oter R."/>
            <person name="Ver Loren van Themaat E."/>
            <person name="Dallerey J.-F."/>
            <person name="Damm U."/>
            <person name="Henrissat B."/>
            <person name="Lespinet O."/>
            <person name="Thon M."/>
            <person name="Kemen E."/>
            <person name="McHardy A.C."/>
            <person name="Schulze-Lefert P."/>
            <person name="O'Connell R.J."/>
        </authorList>
    </citation>
    <scope>NUCLEOTIDE SEQUENCE [LARGE SCALE GENOMIC DNA]</scope>
    <source>
        <strain evidence="1 2">MAFF 238704</strain>
    </source>
</reference>
<proteinExistence type="predicted"/>